<sequence>MKSKKLIITFILFGIFGFVVGRTVINFKKDHDSTEQIQSILETHCNCEKIKKTMYAKGVQYNNDDGFTTEKVEYQLINCAYSNFNEEVERIDQLLKDQVEGFETFDQITLDFVSENHHQKISFNNGKIQQL</sequence>
<proteinExistence type="predicted"/>
<protein>
    <submittedName>
        <fullName evidence="1">Uncharacterized protein</fullName>
    </submittedName>
</protein>
<evidence type="ECO:0000313" key="2">
    <source>
        <dbReference type="Proteomes" id="UP000248987"/>
    </source>
</evidence>
<reference evidence="1 2" key="1">
    <citation type="submission" date="2018-06" db="EMBL/GenBank/DDBJ databases">
        <title>Genomic Encyclopedia of Archaeal and Bacterial Type Strains, Phase II (KMG-II): from individual species to whole genera.</title>
        <authorList>
            <person name="Goeker M."/>
        </authorList>
    </citation>
    <scope>NUCLEOTIDE SEQUENCE [LARGE SCALE GENOMIC DNA]</scope>
    <source>
        <strain evidence="1 2">DSM 12408</strain>
    </source>
</reference>
<dbReference type="OrthoDB" id="1164154at2"/>
<evidence type="ECO:0000313" key="1">
    <source>
        <dbReference type="EMBL" id="RAJ24447.1"/>
    </source>
</evidence>
<dbReference type="EMBL" id="QLLQ01000006">
    <property type="protein sequence ID" value="RAJ24447.1"/>
    <property type="molecule type" value="Genomic_DNA"/>
</dbReference>
<accession>A0A1A7R605</accession>
<comment type="caution">
    <text evidence="1">The sequence shown here is derived from an EMBL/GenBank/DDBJ whole genome shotgun (WGS) entry which is preliminary data.</text>
</comment>
<dbReference type="STRING" id="49280.A9996_06575"/>
<organism evidence="1 2">
    <name type="scientific">Gelidibacter algens</name>
    <dbReference type="NCBI Taxonomy" id="49280"/>
    <lineage>
        <taxon>Bacteria</taxon>
        <taxon>Pseudomonadati</taxon>
        <taxon>Bacteroidota</taxon>
        <taxon>Flavobacteriia</taxon>
        <taxon>Flavobacteriales</taxon>
        <taxon>Flavobacteriaceae</taxon>
        <taxon>Gelidibacter</taxon>
    </lineage>
</organism>
<dbReference type="RefSeq" id="WP_066432450.1">
    <property type="nucleotide sequence ID" value="NZ_LZRN01000009.1"/>
</dbReference>
<dbReference type="AlphaFoldDB" id="A0A1A7R605"/>
<dbReference type="Proteomes" id="UP000248987">
    <property type="component" value="Unassembled WGS sequence"/>
</dbReference>
<gene>
    <name evidence="1" type="ORF">LX77_01999</name>
</gene>
<name>A0A1A7R605_9FLAO</name>
<keyword evidence="2" id="KW-1185">Reference proteome</keyword>